<dbReference type="AlphaFoldDB" id="A0A0L6CLU7"/>
<dbReference type="EMBL" id="LAIR01000002">
    <property type="protein sequence ID" value="KNX38709.1"/>
    <property type="molecule type" value="Genomic_DNA"/>
</dbReference>
<dbReference type="PANTHER" id="PTHR43585:SF2">
    <property type="entry name" value="ATP-GRASP ENZYME FSQD"/>
    <property type="match status" value="1"/>
</dbReference>
<evidence type="ECO:0000313" key="7">
    <source>
        <dbReference type="Proteomes" id="UP000037397"/>
    </source>
</evidence>
<dbReference type="RefSeq" id="WP_050671204.1">
    <property type="nucleotide sequence ID" value="NZ_LAIR01000002.1"/>
</dbReference>
<dbReference type="GO" id="GO:0016874">
    <property type="term" value="F:ligase activity"/>
    <property type="evidence" value="ECO:0007669"/>
    <property type="project" value="UniProtKB-KW"/>
</dbReference>
<keyword evidence="2 4" id="KW-0547">Nucleotide-binding</keyword>
<evidence type="ECO:0000256" key="3">
    <source>
        <dbReference type="ARBA" id="ARBA00022840"/>
    </source>
</evidence>
<dbReference type="InterPro" id="IPR005479">
    <property type="entry name" value="CPAse_ATP-bd"/>
</dbReference>
<dbReference type="OrthoDB" id="8441067at2"/>
<feature type="domain" description="ATP-grasp" evidence="5">
    <location>
        <begin position="107"/>
        <end position="325"/>
    </location>
</feature>
<dbReference type="PATRIC" id="fig|1631356.3.peg.3735"/>
<reference evidence="7" key="1">
    <citation type="submission" date="2015-03" db="EMBL/GenBank/DDBJ databases">
        <title>Luteipulveratus halotolerans sp. nov., a novel actinobacterium (Dermacoccaceae) from Sarawak, Malaysia.</title>
        <authorList>
            <person name="Juboi H."/>
            <person name="Basik A."/>
            <person name="Shamsul S.S."/>
            <person name="Arnold P."/>
            <person name="Schmitt E.K."/>
            <person name="Sanglier J.-J."/>
            <person name="Yeo T."/>
        </authorList>
    </citation>
    <scope>NUCLEOTIDE SEQUENCE [LARGE SCALE GENOMIC DNA]</scope>
    <source>
        <strain evidence="7">C296001</strain>
    </source>
</reference>
<organism evidence="6 7">
    <name type="scientific">Luteipulveratus halotolerans</name>
    <dbReference type="NCBI Taxonomy" id="1631356"/>
    <lineage>
        <taxon>Bacteria</taxon>
        <taxon>Bacillati</taxon>
        <taxon>Actinomycetota</taxon>
        <taxon>Actinomycetes</taxon>
        <taxon>Micrococcales</taxon>
        <taxon>Dermacoccaceae</taxon>
        <taxon>Luteipulveratus</taxon>
    </lineage>
</organism>
<dbReference type="GO" id="GO:0005524">
    <property type="term" value="F:ATP binding"/>
    <property type="evidence" value="ECO:0007669"/>
    <property type="project" value="UniProtKB-UniRule"/>
</dbReference>
<accession>A0A0L6CLU7</accession>
<dbReference type="Pfam" id="PF02786">
    <property type="entry name" value="CPSase_L_D2"/>
    <property type="match status" value="1"/>
</dbReference>
<protein>
    <recommendedName>
        <fullName evidence="5">ATP-grasp domain-containing protein</fullName>
    </recommendedName>
</protein>
<dbReference type="Gene3D" id="3.30.470.20">
    <property type="entry name" value="ATP-grasp fold, B domain"/>
    <property type="match status" value="1"/>
</dbReference>
<dbReference type="STRING" id="1631356.VV01_18695"/>
<name>A0A0L6CLU7_9MICO</name>
<dbReference type="PANTHER" id="PTHR43585">
    <property type="entry name" value="FUMIPYRROLE BIOSYNTHESIS PROTEIN C"/>
    <property type="match status" value="1"/>
</dbReference>
<proteinExistence type="predicted"/>
<evidence type="ECO:0000259" key="5">
    <source>
        <dbReference type="PROSITE" id="PS50975"/>
    </source>
</evidence>
<dbReference type="GO" id="GO:0046872">
    <property type="term" value="F:metal ion binding"/>
    <property type="evidence" value="ECO:0007669"/>
    <property type="project" value="InterPro"/>
</dbReference>
<dbReference type="SUPFAM" id="SSF56059">
    <property type="entry name" value="Glutathione synthetase ATP-binding domain-like"/>
    <property type="match status" value="1"/>
</dbReference>
<dbReference type="InterPro" id="IPR052032">
    <property type="entry name" value="ATP-dep_AA_Ligase"/>
</dbReference>
<keyword evidence="1" id="KW-0436">Ligase</keyword>
<dbReference type="Proteomes" id="UP000037397">
    <property type="component" value="Unassembled WGS sequence"/>
</dbReference>
<dbReference type="PROSITE" id="PS50975">
    <property type="entry name" value="ATP_GRASP"/>
    <property type="match status" value="1"/>
</dbReference>
<evidence type="ECO:0000256" key="1">
    <source>
        <dbReference type="ARBA" id="ARBA00022598"/>
    </source>
</evidence>
<dbReference type="InterPro" id="IPR011761">
    <property type="entry name" value="ATP-grasp"/>
</dbReference>
<sequence length="429" mass="47958">MTVRQRHVFVLGLTDLHEGELSTVRDDDVTFHGLLDYDALVSDSAYDFDALLDQARAQLAEFDGPVDAILTHWDFPTSVLGPMLAAERGLPAPSLTSVLRCEHKYWSRLEQRAAVPEVVPAFTAFDPFADRPLDHIDLDFPFWVKPIKAHSSNLGFKVTDAHDLDAAVEQIRAEITGVGDAFDQVLRRVDLPQELGDAGGSTCLAEEVVEGIQVAPEGSMSGGHYAVHGVFDMRKDSDGLSIRELDYPAATVPQEVQQRCIDTTERLLRHIGYDDACFNAEYMWDESTDTLRMIEVNTRISQSHSDLFAKVDGRSNHQVALDVALGKRPRMPHREGRFAVAAQHMVVHDEDAVVRRVPDERDLERIADRFPGTEVAVKVQPGDRLSDLPHQDSYRYVLATVYAGDASRDALASRLDQIERMLTFDLENR</sequence>
<dbReference type="PROSITE" id="PS00867">
    <property type="entry name" value="CPSASE_2"/>
    <property type="match status" value="1"/>
</dbReference>
<evidence type="ECO:0000256" key="2">
    <source>
        <dbReference type="ARBA" id="ARBA00022741"/>
    </source>
</evidence>
<gene>
    <name evidence="6" type="ORF">VV01_18695</name>
</gene>
<evidence type="ECO:0000256" key="4">
    <source>
        <dbReference type="PROSITE-ProRule" id="PRU00409"/>
    </source>
</evidence>
<comment type="caution">
    <text evidence="6">The sequence shown here is derived from an EMBL/GenBank/DDBJ whole genome shotgun (WGS) entry which is preliminary data.</text>
</comment>
<keyword evidence="3 4" id="KW-0067">ATP-binding</keyword>
<evidence type="ECO:0000313" key="6">
    <source>
        <dbReference type="EMBL" id="KNX38709.1"/>
    </source>
</evidence>
<keyword evidence="7" id="KW-1185">Reference proteome</keyword>